<evidence type="ECO:0000313" key="2">
    <source>
        <dbReference type="Proteomes" id="UP000269289"/>
    </source>
</evidence>
<dbReference type="OrthoDB" id="5114650at2"/>
<keyword evidence="2" id="KW-1185">Reference proteome</keyword>
<protein>
    <submittedName>
        <fullName evidence="1">Uncharacterized protein</fullName>
    </submittedName>
</protein>
<dbReference type="AlphaFoldDB" id="A0A3M2J587"/>
<gene>
    <name evidence="1" type="ORF">EBM89_13935</name>
</gene>
<sequence length="235" mass="24725">MDGTSAPAVAAVTGISLPRAHRLLDRLGVPAAPGPGSARRVPADVARAVADEIGTVPRRDSGLTRETVLAAKAVAHAPLGIRSARALARLTGTSPTTAAKALRMLETRGLVARRTRTVAAGRAVEVDEWVAHDLATWPTALLGDIKAAALPRPAPRAPVTKVPARFHHLFWNVDARALTLPADAAFVASRLLTAPDPTATAWALTALPYAALERAVRSRSFPARDRWLLDVARAA</sequence>
<name>A0A3M2J587_9CELL</name>
<dbReference type="SUPFAM" id="SSF46785">
    <property type="entry name" value="Winged helix' DNA-binding domain"/>
    <property type="match status" value="1"/>
</dbReference>
<dbReference type="EMBL" id="RFFI01000080">
    <property type="protein sequence ID" value="RMI07070.1"/>
    <property type="molecule type" value="Genomic_DNA"/>
</dbReference>
<organism evidence="1 2">
    <name type="scientific">Cellulomonas triticagri</name>
    <dbReference type="NCBI Taxonomy" id="2483352"/>
    <lineage>
        <taxon>Bacteria</taxon>
        <taxon>Bacillati</taxon>
        <taxon>Actinomycetota</taxon>
        <taxon>Actinomycetes</taxon>
        <taxon>Micrococcales</taxon>
        <taxon>Cellulomonadaceae</taxon>
        <taxon>Cellulomonas</taxon>
    </lineage>
</organism>
<evidence type="ECO:0000313" key="1">
    <source>
        <dbReference type="EMBL" id="RMI07070.1"/>
    </source>
</evidence>
<proteinExistence type="predicted"/>
<dbReference type="InterPro" id="IPR036388">
    <property type="entry name" value="WH-like_DNA-bd_sf"/>
</dbReference>
<reference evidence="1 2" key="1">
    <citation type="submission" date="2018-10" db="EMBL/GenBank/DDBJ databases">
        <title>Isolation, diversity and antifungal activity of actinobacteria from wheat.</title>
        <authorList>
            <person name="Han C."/>
        </authorList>
    </citation>
    <scope>NUCLEOTIDE SEQUENCE [LARGE SCALE GENOMIC DNA]</scope>
    <source>
        <strain evidence="1 2">NEAU-YY56</strain>
    </source>
</reference>
<dbReference type="RefSeq" id="WP_147463558.1">
    <property type="nucleotide sequence ID" value="NZ_RFFI01000080.1"/>
</dbReference>
<dbReference type="InterPro" id="IPR036390">
    <property type="entry name" value="WH_DNA-bd_sf"/>
</dbReference>
<comment type="caution">
    <text evidence="1">The sequence shown here is derived from an EMBL/GenBank/DDBJ whole genome shotgun (WGS) entry which is preliminary data.</text>
</comment>
<dbReference type="Proteomes" id="UP000269289">
    <property type="component" value="Unassembled WGS sequence"/>
</dbReference>
<accession>A0A3M2J587</accession>
<dbReference type="Gene3D" id="1.10.10.10">
    <property type="entry name" value="Winged helix-like DNA-binding domain superfamily/Winged helix DNA-binding domain"/>
    <property type="match status" value="1"/>
</dbReference>